<dbReference type="Proteomes" id="UP000887565">
    <property type="component" value="Unplaced"/>
</dbReference>
<reference evidence="2" key="1">
    <citation type="submission" date="2022-11" db="UniProtKB">
        <authorList>
            <consortium name="WormBaseParasite"/>
        </authorList>
    </citation>
    <scope>IDENTIFICATION</scope>
</reference>
<name>A0A915L069_ROMCU</name>
<keyword evidence="1" id="KW-1185">Reference proteome</keyword>
<protein>
    <submittedName>
        <fullName evidence="2">Uncharacterized protein</fullName>
    </submittedName>
</protein>
<evidence type="ECO:0000313" key="1">
    <source>
        <dbReference type="Proteomes" id="UP000887565"/>
    </source>
</evidence>
<sequence length="89" mass="10344">MFQLFNDHLLPPEMHGKNFPGGRNAGKSILSLFTLWMKGLNFKSCFVFVNKQRYENRPKSIIVQQIRIISHPSFNVTVALTFHEIPLEQ</sequence>
<organism evidence="1 2">
    <name type="scientific">Romanomermis culicivorax</name>
    <name type="common">Nematode worm</name>
    <dbReference type="NCBI Taxonomy" id="13658"/>
    <lineage>
        <taxon>Eukaryota</taxon>
        <taxon>Metazoa</taxon>
        <taxon>Ecdysozoa</taxon>
        <taxon>Nematoda</taxon>
        <taxon>Enoplea</taxon>
        <taxon>Dorylaimia</taxon>
        <taxon>Mermithida</taxon>
        <taxon>Mermithoidea</taxon>
        <taxon>Mermithidae</taxon>
        <taxon>Romanomermis</taxon>
    </lineage>
</organism>
<dbReference type="AlphaFoldDB" id="A0A915L069"/>
<accession>A0A915L069</accession>
<evidence type="ECO:0000313" key="2">
    <source>
        <dbReference type="WBParaSite" id="nRc.2.0.1.t44583-RA"/>
    </source>
</evidence>
<dbReference type="WBParaSite" id="nRc.2.0.1.t44583-RA">
    <property type="protein sequence ID" value="nRc.2.0.1.t44583-RA"/>
    <property type="gene ID" value="nRc.2.0.1.g44583"/>
</dbReference>
<proteinExistence type="predicted"/>